<evidence type="ECO:0000313" key="3">
    <source>
        <dbReference type="Proteomes" id="UP000001072"/>
    </source>
</evidence>
<dbReference type="RefSeq" id="XP_007414148.1">
    <property type="nucleotide sequence ID" value="XM_007414086.1"/>
</dbReference>
<protein>
    <submittedName>
        <fullName evidence="2">Uncharacterized protein</fullName>
    </submittedName>
</protein>
<keyword evidence="3" id="KW-1185">Reference proteome</keyword>
<dbReference type="AlphaFoldDB" id="F4RYE9"/>
<dbReference type="KEGG" id="mlr:MELLADRAFT_91264"/>
<accession>F4RYE9</accession>
<dbReference type="HOGENOM" id="CLU_056407_3_0_1"/>
<proteinExistence type="predicted"/>
<reference evidence="3" key="1">
    <citation type="journal article" date="2011" name="Proc. Natl. Acad. Sci. U.S.A.">
        <title>Obligate biotrophy features unraveled by the genomic analysis of rust fungi.</title>
        <authorList>
            <person name="Duplessis S."/>
            <person name="Cuomo C.A."/>
            <person name="Lin Y.-C."/>
            <person name="Aerts A."/>
            <person name="Tisserant E."/>
            <person name="Veneault-Fourrey C."/>
            <person name="Joly D.L."/>
            <person name="Hacquard S."/>
            <person name="Amselem J."/>
            <person name="Cantarel B.L."/>
            <person name="Chiu R."/>
            <person name="Coutinho P.M."/>
            <person name="Feau N."/>
            <person name="Field M."/>
            <person name="Frey P."/>
            <person name="Gelhaye E."/>
            <person name="Goldberg J."/>
            <person name="Grabherr M.G."/>
            <person name="Kodira C.D."/>
            <person name="Kohler A."/>
            <person name="Kuees U."/>
            <person name="Lindquist E.A."/>
            <person name="Lucas S.M."/>
            <person name="Mago R."/>
            <person name="Mauceli E."/>
            <person name="Morin E."/>
            <person name="Murat C."/>
            <person name="Pangilinan J.L."/>
            <person name="Park R."/>
            <person name="Pearson M."/>
            <person name="Quesneville H."/>
            <person name="Rouhier N."/>
            <person name="Sakthikumar S."/>
            <person name="Salamov A.A."/>
            <person name="Schmutz J."/>
            <person name="Selles B."/>
            <person name="Shapiro H."/>
            <person name="Tanguay P."/>
            <person name="Tuskan G.A."/>
            <person name="Henrissat B."/>
            <person name="Van de Peer Y."/>
            <person name="Rouze P."/>
            <person name="Ellis J.G."/>
            <person name="Dodds P.N."/>
            <person name="Schein J.E."/>
            <person name="Zhong S."/>
            <person name="Hamelin R.C."/>
            <person name="Grigoriev I.V."/>
            <person name="Szabo L.J."/>
            <person name="Martin F."/>
        </authorList>
    </citation>
    <scope>NUCLEOTIDE SEQUENCE [LARGE SCALE GENOMIC DNA]</scope>
    <source>
        <strain evidence="3">98AG31 / pathotype 3-4-7</strain>
    </source>
</reference>
<dbReference type="InParanoid" id="F4RYE9"/>
<dbReference type="GeneID" id="18935844"/>
<sequence>MTKSKKGKGAKTASQPNSATEANPEHATISPSAPPGRPSTSAPTKEEPGTAPGGPTLRSPLAFLPSFNAFQAMPPESTTANWMKVQTLDDDLKVFLQPNITKSSKGITSLKLYRILVHFNPKTSSRPSNLKDLLWSKYVTDVAPLLKPHILPEPAASMETKSSSHDFDPLSRKTTRKQLTEAVHSVNRQFVIPSNSPRDCLLVLYKVFVDKDLFLPWLTDFIKSPKVVQPERVHTLSMEELRMTLQEQAPHVFIHLGPMTLSVLINIYIKFVCDEPVGDDVLVKGFHYSLFRQHEE</sequence>
<dbReference type="VEuPathDB" id="FungiDB:MELLADRAFT_91264"/>
<dbReference type="EMBL" id="GL883130">
    <property type="protein sequence ID" value="EGG02459.1"/>
    <property type="molecule type" value="Genomic_DNA"/>
</dbReference>
<organism evidence="3">
    <name type="scientific">Melampsora larici-populina (strain 98AG31 / pathotype 3-4-7)</name>
    <name type="common">Poplar leaf rust fungus</name>
    <dbReference type="NCBI Taxonomy" id="747676"/>
    <lineage>
        <taxon>Eukaryota</taxon>
        <taxon>Fungi</taxon>
        <taxon>Dikarya</taxon>
        <taxon>Basidiomycota</taxon>
        <taxon>Pucciniomycotina</taxon>
        <taxon>Pucciniomycetes</taxon>
        <taxon>Pucciniales</taxon>
        <taxon>Melampsoraceae</taxon>
        <taxon>Melampsora</taxon>
    </lineage>
</organism>
<dbReference type="Proteomes" id="UP000001072">
    <property type="component" value="Unassembled WGS sequence"/>
</dbReference>
<evidence type="ECO:0000313" key="2">
    <source>
        <dbReference type="EMBL" id="EGG02459.1"/>
    </source>
</evidence>
<evidence type="ECO:0000256" key="1">
    <source>
        <dbReference type="SAM" id="MobiDB-lite"/>
    </source>
</evidence>
<gene>
    <name evidence="2" type="ORF">MELLADRAFT_91264</name>
</gene>
<name>F4RYE9_MELLP</name>
<feature type="region of interest" description="Disordered" evidence="1">
    <location>
        <begin position="1"/>
        <end position="58"/>
    </location>
</feature>